<proteinExistence type="predicted"/>
<gene>
    <name evidence="1" type="ORF">METZ01_LOCUS303686</name>
</gene>
<dbReference type="InterPro" id="IPR011042">
    <property type="entry name" value="6-blade_b-propeller_TolB-like"/>
</dbReference>
<dbReference type="EMBL" id="UINC01095057">
    <property type="protein sequence ID" value="SVC50832.1"/>
    <property type="molecule type" value="Genomic_DNA"/>
</dbReference>
<accession>A0A382MTL4</accession>
<dbReference type="Gene3D" id="2.120.10.30">
    <property type="entry name" value="TolB, C-terminal domain"/>
    <property type="match status" value="1"/>
</dbReference>
<name>A0A382MTL4_9ZZZZ</name>
<protein>
    <recommendedName>
        <fullName evidence="2">6-bladed beta-propeller</fullName>
    </recommendedName>
</protein>
<sequence>VGRSLTFAVVLLVLTTNFSSTQSSRLTEELRSTTGLPPDVVGLFREPAAFQQTPTGDTYVFDRRANSVYRIEASGNARRIVQIGPEDGRLLGASSFHLGPDGRFVVADAPEGLERVQIFSGDGTRLGGFRLPGRA</sequence>
<reference evidence="1" key="1">
    <citation type="submission" date="2018-05" db="EMBL/GenBank/DDBJ databases">
        <authorList>
            <person name="Lanie J.A."/>
            <person name="Ng W.-L."/>
            <person name="Kazmierczak K.M."/>
            <person name="Andrzejewski T.M."/>
            <person name="Davidsen T.M."/>
            <person name="Wayne K.J."/>
            <person name="Tettelin H."/>
            <person name="Glass J.I."/>
            <person name="Rusch D."/>
            <person name="Podicherti R."/>
            <person name="Tsui H.-C.T."/>
            <person name="Winkler M.E."/>
        </authorList>
    </citation>
    <scope>NUCLEOTIDE SEQUENCE</scope>
</reference>
<evidence type="ECO:0008006" key="2">
    <source>
        <dbReference type="Google" id="ProtNLM"/>
    </source>
</evidence>
<feature type="non-terminal residue" evidence="1">
    <location>
        <position position="135"/>
    </location>
</feature>
<organism evidence="1">
    <name type="scientific">marine metagenome</name>
    <dbReference type="NCBI Taxonomy" id="408172"/>
    <lineage>
        <taxon>unclassified sequences</taxon>
        <taxon>metagenomes</taxon>
        <taxon>ecological metagenomes</taxon>
    </lineage>
</organism>
<dbReference type="SUPFAM" id="SSF63829">
    <property type="entry name" value="Calcium-dependent phosphotriesterase"/>
    <property type="match status" value="1"/>
</dbReference>
<feature type="non-terminal residue" evidence="1">
    <location>
        <position position="1"/>
    </location>
</feature>
<dbReference type="AlphaFoldDB" id="A0A382MTL4"/>
<evidence type="ECO:0000313" key="1">
    <source>
        <dbReference type="EMBL" id="SVC50832.1"/>
    </source>
</evidence>